<feature type="domain" description="C2H2-type" evidence="12">
    <location>
        <begin position="227"/>
        <end position="254"/>
    </location>
</feature>
<dbReference type="InterPro" id="IPR013087">
    <property type="entry name" value="Znf_C2H2_type"/>
</dbReference>
<evidence type="ECO:0000256" key="10">
    <source>
        <dbReference type="PROSITE-ProRule" id="PRU00042"/>
    </source>
</evidence>
<evidence type="ECO:0000256" key="1">
    <source>
        <dbReference type="ARBA" id="ARBA00004123"/>
    </source>
</evidence>
<evidence type="ECO:0000313" key="13">
    <source>
        <dbReference type="Ensembl" id="ENSSPAP00000005494.1"/>
    </source>
</evidence>
<evidence type="ECO:0000256" key="6">
    <source>
        <dbReference type="ARBA" id="ARBA00023015"/>
    </source>
</evidence>
<dbReference type="InterPro" id="IPR036236">
    <property type="entry name" value="Znf_C2H2_sf"/>
</dbReference>
<organism evidence="13">
    <name type="scientific">Stegastes partitus</name>
    <name type="common">bicolor damselfish</name>
    <dbReference type="NCBI Taxonomy" id="144197"/>
    <lineage>
        <taxon>Eukaryota</taxon>
        <taxon>Metazoa</taxon>
        <taxon>Chordata</taxon>
        <taxon>Craniata</taxon>
        <taxon>Vertebrata</taxon>
        <taxon>Euteleostomi</taxon>
        <taxon>Actinopterygii</taxon>
        <taxon>Neopterygii</taxon>
        <taxon>Teleostei</taxon>
        <taxon>Neoteleostei</taxon>
        <taxon>Acanthomorphata</taxon>
        <taxon>Ovalentaria</taxon>
        <taxon>Pomacentridae</taxon>
        <taxon>Stegastes</taxon>
    </lineage>
</organism>
<dbReference type="OrthoDB" id="8117402at2759"/>
<dbReference type="PANTHER" id="PTHR23235">
    <property type="entry name" value="KRUEPPEL-LIKE TRANSCRIPTION FACTOR"/>
    <property type="match status" value="1"/>
</dbReference>
<keyword evidence="5" id="KW-0862">Zinc</keyword>
<dbReference type="AlphaFoldDB" id="A0A3B4ZGL0"/>
<evidence type="ECO:0000313" key="14">
    <source>
        <dbReference type="Proteomes" id="UP000694891"/>
    </source>
</evidence>
<keyword evidence="3" id="KW-0677">Repeat</keyword>
<dbReference type="Gene3D" id="3.30.160.60">
    <property type="entry name" value="Classic Zinc Finger"/>
    <property type="match status" value="3"/>
</dbReference>
<keyword evidence="4 10" id="KW-0863">Zinc-finger</keyword>
<dbReference type="SUPFAM" id="SSF57667">
    <property type="entry name" value="beta-beta-alpha zinc fingers"/>
    <property type="match status" value="2"/>
</dbReference>
<evidence type="ECO:0000256" key="8">
    <source>
        <dbReference type="ARBA" id="ARBA00023163"/>
    </source>
</evidence>
<dbReference type="SMART" id="SM00355">
    <property type="entry name" value="ZnF_C2H2"/>
    <property type="match status" value="3"/>
</dbReference>
<dbReference type="GO" id="GO:0000978">
    <property type="term" value="F:RNA polymerase II cis-regulatory region sequence-specific DNA binding"/>
    <property type="evidence" value="ECO:0007669"/>
    <property type="project" value="TreeGrafter"/>
</dbReference>
<evidence type="ECO:0000256" key="4">
    <source>
        <dbReference type="ARBA" id="ARBA00022771"/>
    </source>
</evidence>
<gene>
    <name evidence="15" type="primary">LOC103356127</name>
</gene>
<dbReference type="Proteomes" id="UP000694891">
    <property type="component" value="Unplaced"/>
</dbReference>
<proteinExistence type="predicted"/>
<protein>
    <submittedName>
        <fullName evidence="13 15">Zinc finger protein 13-like</fullName>
    </submittedName>
</protein>
<keyword evidence="7" id="KW-0238">DNA-binding</keyword>
<dbReference type="GO" id="GO:0008270">
    <property type="term" value="F:zinc ion binding"/>
    <property type="evidence" value="ECO:0007669"/>
    <property type="project" value="UniProtKB-KW"/>
</dbReference>
<sequence>MEIFDPRCFPSPPPGLLRAGRGRSSFLLRTETRVRVYKRSVTSRTQQNPLVRRIMSRLESLKVFLQDRLTAAAEEILGAVESLLAEYRDELLRSAELEISRRLQLRLRAEPGADRCGGAPVLQDLQHLQPPAPAAAPEEAPCEEQQDGGSSSAEPPEASQVKKEQQRSSREFWMNPDTEQLQVLDSDIKSFMSPASSLKNLQEASSLQNLQNFQLSHSGDEAREKPYSCSVCEKRFSNCSHLAAHIRTHTGERPYRCDICRKSFITTSALNRHQTIHTEGKHFACSCCGKTFKWMESLGRHMRSVHKSDNVHV</sequence>
<feature type="domain" description="C2H2-type" evidence="12">
    <location>
        <begin position="283"/>
        <end position="311"/>
    </location>
</feature>
<feature type="domain" description="C2H2-type" evidence="12">
    <location>
        <begin position="255"/>
        <end position="282"/>
    </location>
</feature>
<dbReference type="PANTHER" id="PTHR23235:SF120">
    <property type="entry name" value="KRUPPEL-LIKE FACTOR 15"/>
    <property type="match status" value="1"/>
</dbReference>
<accession>A0A3B4ZGL0</accession>
<keyword evidence="8" id="KW-0804">Transcription</keyword>
<dbReference type="GeneTree" id="ENSGT01150000286971"/>
<dbReference type="GO" id="GO:0000981">
    <property type="term" value="F:DNA-binding transcription factor activity, RNA polymerase II-specific"/>
    <property type="evidence" value="ECO:0007669"/>
    <property type="project" value="TreeGrafter"/>
</dbReference>
<feature type="compositionally biased region" description="Basic and acidic residues" evidence="11">
    <location>
        <begin position="160"/>
        <end position="170"/>
    </location>
</feature>
<dbReference type="PROSITE" id="PS00028">
    <property type="entry name" value="ZINC_FINGER_C2H2_1"/>
    <property type="match status" value="3"/>
</dbReference>
<evidence type="ECO:0000256" key="7">
    <source>
        <dbReference type="ARBA" id="ARBA00023125"/>
    </source>
</evidence>
<evidence type="ECO:0000256" key="5">
    <source>
        <dbReference type="ARBA" id="ARBA00022833"/>
    </source>
</evidence>
<dbReference type="RefSeq" id="XP_008278413.1">
    <property type="nucleotide sequence ID" value="XM_008280191.1"/>
</dbReference>
<name>A0A3B4ZGL0_9TELE</name>
<dbReference type="Pfam" id="PF13912">
    <property type="entry name" value="zf-C2H2_6"/>
    <property type="match status" value="1"/>
</dbReference>
<dbReference type="GO" id="GO:0005634">
    <property type="term" value="C:nucleus"/>
    <property type="evidence" value="ECO:0007669"/>
    <property type="project" value="UniProtKB-SubCell"/>
</dbReference>
<keyword evidence="2" id="KW-0479">Metal-binding</keyword>
<feature type="region of interest" description="Disordered" evidence="11">
    <location>
        <begin position="130"/>
        <end position="176"/>
    </location>
</feature>
<keyword evidence="6" id="KW-0805">Transcription regulation</keyword>
<keyword evidence="9" id="KW-0539">Nucleus</keyword>
<dbReference type="STRING" id="144197.ENSSPAP00000005494"/>
<evidence type="ECO:0000256" key="9">
    <source>
        <dbReference type="ARBA" id="ARBA00023242"/>
    </source>
</evidence>
<reference evidence="15" key="2">
    <citation type="submission" date="2025-04" db="UniProtKB">
        <authorList>
            <consortium name="RefSeq"/>
        </authorList>
    </citation>
    <scope>IDENTIFICATION</scope>
</reference>
<evidence type="ECO:0000259" key="12">
    <source>
        <dbReference type="PROSITE" id="PS50157"/>
    </source>
</evidence>
<dbReference type="PROSITE" id="PS50157">
    <property type="entry name" value="ZINC_FINGER_C2H2_2"/>
    <property type="match status" value="3"/>
</dbReference>
<evidence type="ECO:0000256" key="3">
    <source>
        <dbReference type="ARBA" id="ARBA00022737"/>
    </source>
</evidence>
<dbReference type="Ensembl" id="ENSSPAT00000005606.1">
    <property type="protein sequence ID" value="ENSSPAP00000005494.1"/>
    <property type="gene ID" value="ENSSPAG00000004266.1"/>
</dbReference>
<dbReference type="FunFam" id="3.30.160.60:FF:000557">
    <property type="entry name" value="zinc finger and SCAN domain-containing protein 29"/>
    <property type="match status" value="1"/>
</dbReference>
<dbReference type="Pfam" id="PF00096">
    <property type="entry name" value="zf-C2H2"/>
    <property type="match status" value="2"/>
</dbReference>
<evidence type="ECO:0000256" key="2">
    <source>
        <dbReference type="ARBA" id="ARBA00022723"/>
    </source>
</evidence>
<evidence type="ECO:0000313" key="15">
    <source>
        <dbReference type="RefSeq" id="XP_008278413.1"/>
    </source>
</evidence>
<evidence type="ECO:0000256" key="11">
    <source>
        <dbReference type="SAM" id="MobiDB-lite"/>
    </source>
</evidence>
<dbReference type="FunFam" id="3.30.160.60:FF:000787">
    <property type="entry name" value="Zinc finger protein 784"/>
    <property type="match status" value="1"/>
</dbReference>
<reference evidence="13" key="1">
    <citation type="submission" date="2023-09" db="UniProtKB">
        <authorList>
            <consortium name="Ensembl"/>
        </authorList>
    </citation>
    <scope>IDENTIFICATION</scope>
</reference>
<dbReference type="GeneID" id="103356127"/>
<keyword evidence="14" id="KW-1185">Reference proteome</keyword>
<comment type="subcellular location">
    <subcellularLocation>
        <location evidence="1">Nucleus</location>
    </subcellularLocation>
</comment>